<dbReference type="InterPro" id="IPR005467">
    <property type="entry name" value="His_kinase_dom"/>
</dbReference>
<dbReference type="Gene3D" id="3.30.565.10">
    <property type="entry name" value="Histidine kinase-like ATPase, C-terminal domain"/>
    <property type="match status" value="1"/>
</dbReference>
<dbReference type="SMART" id="SM00388">
    <property type="entry name" value="HisKA"/>
    <property type="match status" value="1"/>
</dbReference>
<evidence type="ECO:0000256" key="1">
    <source>
        <dbReference type="ARBA" id="ARBA00000085"/>
    </source>
</evidence>
<dbReference type="EMBL" id="FNAI01000005">
    <property type="protein sequence ID" value="SDE34129.1"/>
    <property type="molecule type" value="Genomic_DNA"/>
</dbReference>
<dbReference type="SUPFAM" id="SSF55874">
    <property type="entry name" value="ATPase domain of HSP90 chaperone/DNA topoisomerase II/histidine kinase"/>
    <property type="match status" value="1"/>
</dbReference>
<keyword evidence="4" id="KW-0808">Transferase</keyword>
<evidence type="ECO:0000259" key="8">
    <source>
        <dbReference type="PROSITE" id="PS50109"/>
    </source>
</evidence>
<evidence type="ECO:0000256" key="2">
    <source>
        <dbReference type="ARBA" id="ARBA00012438"/>
    </source>
</evidence>
<feature type="transmembrane region" description="Helical" evidence="7">
    <location>
        <begin position="305"/>
        <end position="327"/>
    </location>
</feature>
<dbReference type="InterPro" id="IPR001789">
    <property type="entry name" value="Sig_transdc_resp-reg_receiver"/>
</dbReference>
<dbReference type="PANTHER" id="PTHR43047:SF72">
    <property type="entry name" value="OSMOSENSING HISTIDINE PROTEIN KINASE SLN1"/>
    <property type="match status" value="1"/>
</dbReference>
<feature type="modified residue" description="4-aspartylphosphate" evidence="6">
    <location>
        <position position="642"/>
    </location>
</feature>
<dbReference type="FunFam" id="3.30.565.10:FF:000010">
    <property type="entry name" value="Sensor histidine kinase RcsC"/>
    <property type="match status" value="1"/>
</dbReference>
<evidence type="ECO:0000256" key="4">
    <source>
        <dbReference type="ARBA" id="ARBA00022679"/>
    </source>
</evidence>
<gene>
    <name evidence="10" type="ORF">SAMN05216464_105280</name>
</gene>
<dbReference type="GO" id="GO:0000155">
    <property type="term" value="F:phosphorelay sensor kinase activity"/>
    <property type="evidence" value="ECO:0007669"/>
    <property type="project" value="InterPro"/>
</dbReference>
<keyword evidence="7" id="KW-0472">Membrane</keyword>
<dbReference type="CDD" id="cd17546">
    <property type="entry name" value="REC_hyHK_CKI1_RcsC-like"/>
    <property type="match status" value="1"/>
</dbReference>
<dbReference type="Gene3D" id="3.40.50.2300">
    <property type="match status" value="1"/>
</dbReference>
<sequence>MFYKGKSTSTEIKGTSRKILIAFIALVITLVIVALFVNNSISGKLNSLSKLTLNLEYDQAKSQRAILLLHEAEDDFQASLLTADAAKSNDYKTKLSRSFILIDSLLKDNIDTAKLTSAQRAKVRYLYLKKLKLSNSLSVLKHSFDSLLSANSGLNRLSDSINSHIPSIHAQKEKIFKSSDTVKNEARVNKKGLFARIKDAIANKNAGVTNLTVINHNRTKRIIDSVNRATRRDKSLYGQKLQQLQQRNSKLFSTQKQLILLNMNINSELERIVNDVNNINTGIISELKENALKSYKETTALLNRFYLASLFLVLVFATLLIVFIINLNRAEAYLLRENERSVGMAQQKMDLLLHMSHEIRNPLTAINGFLYIFSRSNLSVKQVDMLGSIRLSSDMLLHTLNDTLDAAKMETNEFKINSDPFNADHILRQVIESMEFSAAKKELKLNYVFEGDTEGMILGDSFRLKQIMINLLSNAIKYTKQGGVTVSASLSEINEEHRLQVNITDTGAGISAEQQARLFSKYYQTNSAKGQTGTGLGLYICKQLIQLQHGEINVKSNEGKGSTFSFYIPYKNSSITRGETMTDKLLWKLNGISILAVDNNELGLIFLKMMTSKWNIKFYQAPNAKEALKVITQEPIKIVLIDSQMKDDELITAIKKLKAPADKPPIIVISSEESLSDTEKYLKQGFAGVVIKPFVEAELIKQIVLALGL</sequence>
<organism evidence="10 11">
    <name type="scientific">Mucilaginibacter pineti</name>
    <dbReference type="NCBI Taxonomy" id="1391627"/>
    <lineage>
        <taxon>Bacteria</taxon>
        <taxon>Pseudomonadati</taxon>
        <taxon>Bacteroidota</taxon>
        <taxon>Sphingobacteriia</taxon>
        <taxon>Sphingobacteriales</taxon>
        <taxon>Sphingobacteriaceae</taxon>
        <taxon>Mucilaginibacter</taxon>
    </lineage>
</organism>
<dbReference type="SMART" id="SM00387">
    <property type="entry name" value="HATPase_c"/>
    <property type="match status" value="1"/>
</dbReference>
<dbReference type="InterPro" id="IPR036097">
    <property type="entry name" value="HisK_dim/P_sf"/>
</dbReference>
<dbReference type="Gene3D" id="1.10.287.130">
    <property type="match status" value="1"/>
</dbReference>
<dbReference type="EC" id="2.7.13.3" evidence="2"/>
<dbReference type="CDD" id="cd16922">
    <property type="entry name" value="HATPase_EvgS-ArcB-TorS-like"/>
    <property type="match status" value="1"/>
</dbReference>
<dbReference type="Pfam" id="PF00512">
    <property type="entry name" value="HisKA"/>
    <property type="match status" value="1"/>
</dbReference>
<dbReference type="PROSITE" id="PS50110">
    <property type="entry name" value="RESPONSE_REGULATORY"/>
    <property type="match status" value="1"/>
</dbReference>
<dbReference type="PANTHER" id="PTHR43047">
    <property type="entry name" value="TWO-COMPONENT HISTIDINE PROTEIN KINASE"/>
    <property type="match status" value="1"/>
</dbReference>
<dbReference type="PROSITE" id="PS50109">
    <property type="entry name" value="HIS_KIN"/>
    <property type="match status" value="1"/>
</dbReference>
<proteinExistence type="predicted"/>
<keyword evidence="7" id="KW-0812">Transmembrane</keyword>
<accession>A0A1G7C4A0</accession>
<name>A0A1G7C4A0_9SPHI</name>
<dbReference type="InterPro" id="IPR003594">
    <property type="entry name" value="HATPase_dom"/>
</dbReference>
<dbReference type="PRINTS" id="PR00344">
    <property type="entry name" value="BCTRLSENSOR"/>
</dbReference>
<dbReference type="GO" id="GO:0005886">
    <property type="term" value="C:plasma membrane"/>
    <property type="evidence" value="ECO:0007669"/>
    <property type="project" value="TreeGrafter"/>
</dbReference>
<dbReference type="SUPFAM" id="SSF52172">
    <property type="entry name" value="CheY-like"/>
    <property type="match status" value="1"/>
</dbReference>
<dbReference type="CDD" id="cd00082">
    <property type="entry name" value="HisKA"/>
    <property type="match status" value="1"/>
</dbReference>
<feature type="domain" description="Histidine kinase" evidence="8">
    <location>
        <begin position="354"/>
        <end position="572"/>
    </location>
</feature>
<dbReference type="InterPro" id="IPR004358">
    <property type="entry name" value="Sig_transdc_His_kin-like_C"/>
</dbReference>
<evidence type="ECO:0000259" key="9">
    <source>
        <dbReference type="PROSITE" id="PS50110"/>
    </source>
</evidence>
<keyword evidence="11" id="KW-1185">Reference proteome</keyword>
<dbReference type="OrthoDB" id="711632at2"/>
<evidence type="ECO:0000256" key="7">
    <source>
        <dbReference type="SAM" id="Phobius"/>
    </source>
</evidence>
<dbReference type="SMART" id="SM00448">
    <property type="entry name" value="REC"/>
    <property type="match status" value="1"/>
</dbReference>
<dbReference type="Pfam" id="PF00072">
    <property type="entry name" value="Response_reg"/>
    <property type="match status" value="1"/>
</dbReference>
<feature type="domain" description="Response regulatory" evidence="9">
    <location>
        <begin position="593"/>
        <end position="707"/>
    </location>
</feature>
<dbReference type="RefSeq" id="WP_091149846.1">
    <property type="nucleotide sequence ID" value="NZ_FNAI01000005.1"/>
</dbReference>
<keyword evidence="5 10" id="KW-0418">Kinase</keyword>
<dbReference type="AlphaFoldDB" id="A0A1G7C4A0"/>
<dbReference type="Pfam" id="PF02518">
    <property type="entry name" value="HATPase_c"/>
    <property type="match status" value="1"/>
</dbReference>
<dbReference type="InterPro" id="IPR003661">
    <property type="entry name" value="HisK_dim/P_dom"/>
</dbReference>
<protein>
    <recommendedName>
        <fullName evidence="2">histidine kinase</fullName>
        <ecNumber evidence="2">2.7.13.3</ecNumber>
    </recommendedName>
</protein>
<reference evidence="10 11" key="1">
    <citation type="submission" date="2016-10" db="EMBL/GenBank/DDBJ databases">
        <authorList>
            <person name="de Groot N.N."/>
        </authorList>
    </citation>
    <scope>NUCLEOTIDE SEQUENCE [LARGE SCALE GENOMIC DNA]</scope>
    <source>
        <strain evidence="10 11">47C3B</strain>
    </source>
</reference>
<dbReference type="Proteomes" id="UP000199072">
    <property type="component" value="Unassembled WGS sequence"/>
</dbReference>
<evidence type="ECO:0000313" key="11">
    <source>
        <dbReference type="Proteomes" id="UP000199072"/>
    </source>
</evidence>
<dbReference type="InterPro" id="IPR011006">
    <property type="entry name" value="CheY-like_superfamily"/>
</dbReference>
<comment type="catalytic activity">
    <reaction evidence="1">
        <text>ATP + protein L-histidine = ADP + protein N-phospho-L-histidine.</text>
        <dbReference type="EC" id="2.7.13.3"/>
    </reaction>
</comment>
<evidence type="ECO:0000256" key="5">
    <source>
        <dbReference type="ARBA" id="ARBA00022777"/>
    </source>
</evidence>
<dbReference type="STRING" id="1391627.SAMN05216464_105280"/>
<dbReference type="GO" id="GO:0009927">
    <property type="term" value="F:histidine phosphotransfer kinase activity"/>
    <property type="evidence" value="ECO:0007669"/>
    <property type="project" value="TreeGrafter"/>
</dbReference>
<dbReference type="SUPFAM" id="SSF47384">
    <property type="entry name" value="Homodimeric domain of signal transducing histidine kinase"/>
    <property type="match status" value="1"/>
</dbReference>
<evidence type="ECO:0000313" key="10">
    <source>
        <dbReference type="EMBL" id="SDE34129.1"/>
    </source>
</evidence>
<dbReference type="InterPro" id="IPR036890">
    <property type="entry name" value="HATPase_C_sf"/>
</dbReference>
<keyword evidence="7" id="KW-1133">Transmembrane helix</keyword>
<feature type="transmembrane region" description="Helical" evidence="7">
    <location>
        <begin position="20"/>
        <end position="37"/>
    </location>
</feature>
<evidence type="ECO:0000256" key="3">
    <source>
        <dbReference type="ARBA" id="ARBA00022553"/>
    </source>
</evidence>
<keyword evidence="3 6" id="KW-0597">Phosphoprotein</keyword>
<evidence type="ECO:0000256" key="6">
    <source>
        <dbReference type="PROSITE-ProRule" id="PRU00169"/>
    </source>
</evidence>